<organism evidence="8 9">
    <name type="scientific">Dorea formicigenerans</name>
    <dbReference type="NCBI Taxonomy" id="39486"/>
    <lineage>
        <taxon>Bacteria</taxon>
        <taxon>Bacillati</taxon>
        <taxon>Bacillota</taxon>
        <taxon>Clostridia</taxon>
        <taxon>Lachnospirales</taxon>
        <taxon>Lachnospiraceae</taxon>
        <taxon>Dorea</taxon>
    </lineage>
</organism>
<dbReference type="InterPro" id="IPR050250">
    <property type="entry name" value="Macrolide_Exporter_MacB"/>
</dbReference>
<feature type="transmembrane region" description="Helical" evidence="6">
    <location>
        <begin position="315"/>
        <end position="342"/>
    </location>
</feature>
<keyword evidence="5 6" id="KW-0472">Membrane</keyword>
<sequence length="405" mass="44793">MGSAKRAVRYLIRKKSKTVILFLVLLISEAMILSTGIILKASNEAKSELQKKTKTKILAGIMENNNPITTEDINKIQKLKGIDKINKNATLSAYPTNFQTVTENQNTNTENLQVRLVGYDDLKLDGAFAESEIRIVKGKYPKEKNEVVINQILAETNKLEIGDTVTFETDGGKKMDGVISGYYLSGSERNQSKEMASVYRIENTIYTKTESIAALQEISGYERISVYLKNPENLEKIEGEMANILGEKVELTKSDMLFRQMKQPLEQVMQVVSLMLYLTLGTSAIVITLLLCMWMRGRKKEIAVYISLGKNKCSILSQLLLESFLVFAVSSVSAVVIGNILAEKLKGVLFAGKSISTLAIEISPHLSDIGMLIMSGAMILFIGIGISVIPVLRTNPKDTLSDMEG</sequence>
<dbReference type="RefSeq" id="WP_044963895.1">
    <property type="nucleotide sequence ID" value="NZ_QRWH01000034.1"/>
</dbReference>
<protein>
    <submittedName>
        <fullName evidence="8">ABC transporter permease</fullName>
    </submittedName>
</protein>
<comment type="subcellular location">
    <subcellularLocation>
        <location evidence="1">Cell membrane</location>
        <topology evidence="1">Multi-pass membrane protein</topology>
    </subcellularLocation>
</comment>
<keyword evidence="2" id="KW-1003">Cell membrane</keyword>
<evidence type="ECO:0000256" key="3">
    <source>
        <dbReference type="ARBA" id="ARBA00022692"/>
    </source>
</evidence>
<evidence type="ECO:0000313" key="8">
    <source>
        <dbReference type="EMBL" id="RGT05832.1"/>
    </source>
</evidence>
<evidence type="ECO:0000313" key="9">
    <source>
        <dbReference type="Proteomes" id="UP000283630"/>
    </source>
</evidence>
<evidence type="ECO:0000259" key="7">
    <source>
        <dbReference type="Pfam" id="PF02687"/>
    </source>
</evidence>
<dbReference type="AlphaFoldDB" id="A0A412M9Q2"/>
<feature type="domain" description="ABC3 transporter permease C-terminal" evidence="7">
    <location>
        <begin position="274"/>
        <end position="393"/>
    </location>
</feature>
<keyword evidence="3 6" id="KW-0812">Transmembrane</keyword>
<name>A0A412M9Q2_9FIRM</name>
<gene>
    <name evidence="8" type="ORF">DWX53_16635</name>
</gene>
<dbReference type="InterPro" id="IPR003838">
    <property type="entry name" value="ABC3_permease_C"/>
</dbReference>
<dbReference type="GO" id="GO:0005886">
    <property type="term" value="C:plasma membrane"/>
    <property type="evidence" value="ECO:0007669"/>
    <property type="project" value="UniProtKB-SubCell"/>
</dbReference>
<keyword evidence="4 6" id="KW-1133">Transmembrane helix</keyword>
<feature type="transmembrane region" description="Helical" evidence="6">
    <location>
        <begin position="20"/>
        <end position="39"/>
    </location>
</feature>
<dbReference type="PANTHER" id="PTHR30572:SF9">
    <property type="entry name" value="ABC TRANSPORTER PERMEASE PROTEIN"/>
    <property type="match status" value="1"/>
</dbReference>
<feature type="transmembrane region" description="Helical" evidence="6">
    <location>
        <begin position="274"/>
        <end position="294"/>
    </location>
</feature>
<dbReference type="GO" id="GO:0022857">
    <property type="term" value="F:transmembrane transporter activity"/>
    <property type="evidence" value="ECO:0007669"/>
    <property type="project" value="TreeGrafter"/>
</dbReference>
<dbReference type="Pfam" id="PF02687">
    <property type="entry name" value="FtsX"/>
    <property type="match status" value="1"/>
</dbReference>
<feature type="transmembrane region" description="Helical" evidence="6">
    <location>
        <begin position="369"/>
        <end position="392"/>
    </location>
</feature>
<evidence type="ECO:0000256" key="6">
    <source>
        <dbReference type="SAM" id="Phobius"/>
    </source>
</evidence>
<proteinExistence type="predicted"/>
<dbReference type="Proteomes" id="UP000283630">
    <property type="component" value="Unassembled WGS sequence"/>
</dbReference>
<evidence type="ECO:0000256" key="2">
    <source>
        <dbReference type="ARBA" id="ARBA00022475"/>
    </source>
</evidence>
<dbReference type="GeneID" id="42787014"/>
<evidence type="ECO:0000256" key="1">
    <source>
        <dbReference type="ARBA" id="ARBA00004651"/>
    </source>
</evidence>
<dbReference type="PANTHER" id="PTHR30572">
    <property type="entry name" value="MEMBRANE COMPONENT OF TRANSPORTER-RELATED"/>
    <property type="match status" value="1"/>
</dbReference>
<accession>A0A412M9Q2</accession>
<comment type="caution">
    <text evidence="8">The sequence shown here is derived from an EMBL/GenBank/DDBJ whole genome shotgun (WGS) entry which is preliminary data.</text>
</comment>
<evidence type="ECO:0000256" key="5">
    <source>
        <dbReference type="ARBA" id="ARBA00023136"/>
    </source>
</evidence>
<dbReference type="EMBL" id="QRWH01000034">
    <property type="protein sequence ID" value="RGT05832.1"/>
    <property type="molecule type" value="Genomic_DNA"/>
</dbReference>
<evidence type="ECO:0000256" key="4">
    <source>
        <dbReference type="ARBA" id="ARBA00022989"/>
    </source>
</evidence>
<reference evidence="8 9" key="1">
    <citation type="submission" date="2018-08" db="EMBL/GenBank/DDBJ databases">
        <title>A genome reference for cultivated species of the human gut microbiota.</title>
        <authorList>
            <person name="Zou Y."/>
            <person name="Xue W."/>
            <person name="Luo G."/>
        </authorList>
    </citation>
    <scope>NUCLEOTIDE SEQUENCE [LARGE SCALE GENOMIC DNA]</scope>
    <source>
        <strain evidence="8 9">AF19-4AC</strain>
    </source>
</reference>